<dbReference type="HOGENOM" id="CLU_466905_0_0_1"/>
<dbReference type="RefSeq" id="XP_006688093.1">
    <property type="nucleotide sequence ID" value="XM_006688030.1"/>
</dbReference>
<sequence>MNGSPANTGTAISEPVFGINSDSREVNLGQISGSSPKQLLEINRSKVHNRVLQSNNGDESSSEDSEFEDLETPKIIRNSHRNDSINNSGIFSIKSTTIKVPLNSSAKKGKQPSTPHNNKKNTKTASSPVSNRFNGSGVLKDREDSLIRENKLISDDNQFSPNLKGRSGLLKSTENSSSKIIGDHPMPSPGRTKIKRFDFEKLKEKNVSKKGDEHKPMRKEDPVIRLFQAPVVGMVNGGNNDVDEDDGEFGSSDNQEDPDKLSMKPQVDNFTIRTASPKLDKIDDIVINQANTNNIASSLETDSVLTGVLGKRSLQDGTSRVDFDLSNNKPLSHLNHTISVITERNDNISKNIKMDLDRELSSDEHEVSMDENSSALLNELNSYSFIPKFQSPAKPSAPSISAGPKSKTRLTSSRVSTPKFGTRMGRLPRVNRNQNQSPNPQVGKFTTSGSSTNHSNKQFKPEMTPIRKHYDRLENKYAKHIMNKRRNSAMEPEPEVEEESITHNRLPKPSQLNKPWPEEKWEKLNQLLKSPTLTVEDILNSDTVQDKLDISKSDLEERIKFLVKFNEFKESRNQKDSRKRRKLL</sequence>
<feature type="region of interest" description="Disordered" evidence="1">
    <location>
        <begin position="156"/>
        <end position="195"/>
    </location>
</feature>
<reference evidence="2 3" key="1">
    <citation type="journal article" date="2011" name="Proc. Natl. Acad. Sci. U.S.A.">
        <title>Comparative genomics of xylose-fermenting fungi for enhanced biofuel production.</title>
        <authorList>
            <person name="Wohlbach D.J."/>
            <person name="Kuo A."/>
            <person name="Sato T.K."/>
            <person name="Potts K.M."/>
            <person name="Salamov A.A."/>
            <person name="LaButti K.M."/>
            <person name="Sun H."/>
            <person name="Clum A."/>
            <person name="Pangilinan J.L."/>
            <person name="Lindquist E.A."/>
            <person name="Lucas S."/>
            <person name="Lapidus A."/>
            <person name="Jin M."/>
            <person name="Gunawan C."/>
            <person name="Balan V."/>
            <person name="Dale B.E."/>
            <person name="Jeffries T.W."/>
            <person name="Zinkel R."/>
            <person name="Barry K.W."/>
            <person name="Grigoriev I.V."/>
            <person name="Gasch A.P."/>
        </authorList>
    </citation>
    <scope>NUCLEOTIDE SEQUENCE [LARGE SCALE GENOMIC DNA]</scope>
    <source>
        <strain evidence="3">ATCC 10573 / BCRC 21748 / CBS 615 / JCM 9827 / NBRC 10315 / NRRL Y-1498 / VKM Y-70</strain>
    </source>
</reference>
<proteinExistence type="predicted"/>
<evidence type="ECO:0000313" key="3">
    <source>
        <dbReference type="Proteomes" id="UP000000707"/>
    </source>
</evidence>
<dbReference type="GeneID" id="18250439"/>
<dbReference type="KEGG" id="cten:18250439"/>
<protein>
    <submittedName>
        <fullName evidence="2">Uncharacterized protein</fullName>
    </submittedName>
</protein>
<evidence type="ECO:0000256" key="1">
    <source>
        <dbReference type="SAM" id="MobiDB-lite"/>
    </source>
</evidence>
<name>G3B9L6_CANTC</name>
<gene>
    <name evidence="2" type="ORF">CANTEDRAFT_94797</name>
</gene>
<dbReference type="Proteomes" id="UP000000707">
    <property type="component" value="Unassembled WGS sequence"/>
</dbReference>
<feature type="region of interest" description="Disordered" evidence="1">
    <location>
        <begin position="390"/>
        <end position="459"/>
    </location>
</feature>
<dbReference type="AlphaFoldDB" id="G3B9L6"/>
<feature type="compositionally biased region" description="Low complexity" evidence="1">
    <location>
        <begin position="391"/>
        <end position="405"/>
    </location>
</feature>
<feature type="compositionally biased region" description="Acidic residues" evidence="1">
    <location>
        <begin position="60"/>
        <end position="69"/>
    </location>
</feature>
<feature type="region of interest" description="Disordered" evidence="1">
    <location>
        <begin position="234"/>
        <end position="264"/>
    </location>
</feature>
<dbReference type="EMBL" id="GL996527">
    <property type="protein sequence ID" value="EGV61923.1"/>
    <property type="molecule type" value="Genomic_DNA"/>
</dbReference>
<feature type="region of interest" description="Disordered" evidence="1">
    <location>
        <begin position="103"/>
        <end position="142"/>
    </location>
</feature>
<keyword evidence="3" id="KW-1185">Reference proteome</keyword>
<feature type="compositionally biased region" description="Polar residues" evidence="1">
    <location>
        <begin position="170"/>
        <end position="179"/>
    </location>
</feature>
<feature type="region of interest" description="Disordered" evidence="1">
    <location>
        <begin position="485"/>
        <end position="515"/>
    </location>
</feature>
<feature type="compositionally biased region" description="Polar residues" evidence="1">
    <location>
        <begin position="123"/>
        <end position="134"/>
    </location>
</feature>
<accession>G3B9L6</accession>
<evidence type="ECO:0000313" key="2">
    <source>
        <dbReference type="EMBL" id="EGV61923.1"/>
    </source>
</evidence>
<feature type="compositionally biased region" description="Polar residues" evidence="1">
    <location>
        <begin position="103"/>
        <end position="116"/>
    </location>
</feature>
<dbReference type="OrthoDB" id="4086732at2759"/>
<organism evidence="3">
    <name type="scientific">Candida tenuis (strain ATCC 10573 / BCRC 21748 / CBS 615 / JCM 9827 / NBRC 10315 / NRRL Y-1498 / VKM Y-70)</name>
    <name type="common">Yeast</name>
    <name type="synonym">Yamadazyma tenuis</name>
    <dbReference type="NCBI Taxonomy" id="590646"/>
    <lineage>
        <taxon>Eukaryota</taxon>
        <taxon>Fungi</taxon>
        <taxon>Dikarya</taxon>
        <taxon>Ascomycota</taxon>
        <taxon>Saccharomycotina</taxon>
        <taxon>Pichiomycetes</taxon>
        <taxon>Debaryomycetaceae</taxon>
        <taxon>Yamadazyma</taxon>
    </lineage>
</organism>
<feature type="compositionally biased region" description="Polar residues" evidence="1">
    <location>
        <begin position="431"/>
        <end position="458"/>
    </location>
</feature>
<feature type="region of interest" description="Disordered" evidence="1">
    <location>
        <begin position="48"/>
        <end position="69"/>
    </location>
</feature>